<accession>A0A699KZ13</accession>
<evidence type="ECO:0000256" key="2">
    <source>
        <dbReference type="SAM" id="SignalP"/>
    </source>
</evidence>
<comment type="caution">
    <text evidence="3">The sequence shown here is derived from an EMBL/GenBank/DDBJ whole genome shotgun (WGS) entry which is preliminary data.</text>
</comment>
<keyword evidence="2" id="KW-0732">Signal</keyword>
<proteinExistence type="predicted"/>
<organism evidence="3">
    <name type="scientific">Tanacetum cinerariifolium</name>
    <name type="common">Dalmatian daisy</name>
    <name type="synonym">Chrysanthemum cinerariifolium</name>
    <dbReference type="NCBI Taxonomy" id="118510"/>
    <lineage>
        <taxon>Eukaryota</taxon>
        <taxon>Viridiplantae</taxon>
        <taxon>Streptophyta</taxon>
        <taxon>Embryophyta</taxon>
        <taxon>Tracheophyta</taxon>
        <taxon>Spermatophyta</taxon>
        <taxon>Magnoliopsida</taxon>
        <taxon>eudicotyledons</taxon>
        <taxon>Gunneridae</taxon>
        <taxon>Pentapetalae</taxon>
        <taxon>asterids</taxon>
        <taxon>campanulids</taxon>
        <taxon>Asterales</taxon>
        <taxon>Asteraceae</taxon>
        <taxon>Asteroideae</taxon>
        <taxon>Anthemideae</taxon>
        <taxon>Anthemidinae</taxon>
        <taxon>Tanacetum</taxon>
    </lineage>
</organism>
<sequence length="220" mass="23938">MRGPDLRVFWSFFIAAEIFLIHQSHCATSPSRILFLSEPCTATVPRTAFFLNLVLPFSEPRTAILNLSSAAATWQLPIGQPSVTWQPRQRRPTPATVSQRRSTPPTTSQRRRSTTVAGGEPPLTAAGPPLTTTSQRWSVGRSTSGPGPGPGRVWIGYGSGLPRGMPRVSNVCTRVSHVCPRGIHVALTWIICTRCGSNATPLGCGLSQNQENHCTRQWSQ</sequence>
<evidence type="ECO:0000313" key="3">
    <source>
        <dbReference type="EMBL" id="GFB18374.1"/>
    </source>
</evidence>
<name>A0A699KZ13_TANCI</name>
<evidence type="ECO:0000256" key="1">
    <source>
        <dbReference type="SAM" id="MobiDB-lite"/>
    </source>
</evidence>
<feature type="compositionally biased region" description="Low complexity" evidence="1">
    <location>
        <begin position="96"/>
        <end position="133"/>
    </location>
</feature>
<dbReference type="EMBL" id="BKCJ010570205">
    <property type="protein sequence ID" value="GFB18374.1"/>
    <property type="molecule type" value="Genomic_DNA"/>
</dbReference>
<dbReference type="AlphaFoldDB" id="A0A699KZ13"/>
<feature type="chain" id="PRO_5025481805" evidence="2">
    <location>
        <begin position="27"/>
        <end position="220"/>
    </location>
</feature>
<gene>
    <name evidence="3" type="ORF">Tci_690345</name>
</gene>
<feature type="signal peptide" evidence="2">
    <location>
        <begin position="1"/>
        <end position="26"/>
    </location>
</feature>
<feature type="compositionally biased region" description="Polar residues" evidence="1">
    <location>
        <begin position="134"/>
        <end position="144"/>
    </location>
</feature>
<reference evidence="3" key="1">
    <citation type="journal article" date="2019" name="Sci. Rep.">
        <title>Draft genome of Tanacetum cinerariifolium, the natural source of mosquito coil.</title>
        <authorList>
            <person name="Yamashiro T."/>
            <person name="Shiraishi A."/>
            <person name="Satake H."/>
            <person name="Nakayama K."/>
        </authorList>
    </citation>
    <scope>NUCLEOTIDE SEQUENCE</scope>
</reference>
<feature type="region of interest" description="Disordered" evidence="1">
    <location>
        <begin position="82"/>
        <end position="153"/>
    </location>
</feature>
<protein>
    <submittedName>
        <fullName evidence="3">Uncharacterized protein</fullName>
    </submittedName>
</protein>